<keyword evidence="5 6" id="KW-0472">Membrane</keyword>
<evidence type="ECO:0000256" key="6">
    <source>
        <dbReference type="PROSITE-ProRule" id="PRU00282"/>
    </source>
</evidence>
<dbReference type="SUPFAM" id="SSF103506">
    <property type="entry name" value="Mitochondrial carrier"/>
    <property type="match status" value="1"/>
</dbReference>
<evidence type="ECO:0000256" key="1">
    <source>
        <dbReference type="ARBA" id="ARBA00004141"/>
    </source>
</evidence>
<evidence type="ECO:0000256" key="5">
    <source>
        <dbReference type="ARBA" id="ARBA00023136"/>
    </source>
</evidence>
<dbReference type="EMBL" id="UYRT01118569">
    <property type="protein sequence ID" value="VDN49937.1"/>
    <property type="molecule type" value="Genomic_DNA"/>
</dbReference>
<keyword evidence="4" id="KW-0677">Repeat</keyword>
<dbReference type="OrthoDB" id="270584at2759"/>
<dbReference type="InterPro" id="IPR018108">
    <property type="entry name" value="MCP_transmembrane"/>
</dbReference>
<protein>
    <submittedName>
        <fullName evidence="10">Mitochondrial carrier</fullName>
    </submittedName>
</protein>
<dbReference type="Gene3D" id="1.50.40.10">
    <property type="entry name" value="Mitochondrial carrier domain"/>
    <property type="match status" value="1"/>
</dbReference>
<dbReference type="InterPro" id="IPR023395">
    <property type="entry name" value="MCP_dom_sf"/>
</dbReference>
<comment type="subcellular location">
    <subcellularLocation>
        <location evidence="1">Membrane</location>
        <topology evidence="1">Multi-pass membrane protein</topology>
    </subcellularLocation>
</comment>
<keyword evidence="9" id="KW-1185">Reference proteome</keyword>
<dbReference type="WBParaSite" id="GPUH_0002711601-mRNA-1">
    <property type="protein sequence ID" value="GPUH_0002711601-mRNA-1"/>
    <property type="gene ID" value="GPUH_0002711601"/>
</dbReference>
<proteinExistence type="inferred from homology"/>
<reference evidence="8 9" key="2">
    <citation type="submission" date="2018-11" db="EMBL/GenBank/DDBJ databases">
        <authorList>
            <consortium name="Pathogen Informatics"/>
        </authorList>
    </citation>
    <scope>NUCLEOTIDE SEQUENCE [LARGE SCALE GENOMIC DNA]</scope>
</reference>
<evidence type="ECO:0000256" key="7">
    <source>
        <dbReference type="RuleBase" id="RU000488"/>
    </source>
</evidence>
<keyword evidence="7" id="KW-0813">Transport</keyword>
<comment type="similarity">
    <text evidence="2 7">Belongs to the mitochondrial carrier (TC 2.A.29) family.</text>
</comment>
<evidence type="ECO:0000313" key="10">
    <source>
        <dbReference type="WBParaSite" id="GPUH_0002711601-mRNA-1"/>
    </source>
</evidence>
<evidence type="ECO:0000256" key="3">
    <source>
        <dbReference type="ARBA" id="ARBA00022692"/>
    </source>
</evidence>
<accession>A0A183F1J5</accession>
<dbReference type="PROSITE" id="PS50920">
    <property type="entry name" value="SOLCAR"/>
    <property type="match status" value="1"/>
</dbReference>
<dbReference type="GO" id="GO:0016020">
    <property type="term" value="C:membrane"/>
    <property type="evidence" value="ECO:0007669"/>
    <property type="project" value="UniProtKB-SubCell"/>
</dbReference>
<name>A0A183F1J5_9BILA</name>
<evidence type="ECO:0000313" key="8">
    <source>
        <dbReference type="EMBL" id="VDN49937.1"/>
    </source>
</evidence>
<feature type="repeat" description="Solcar" evidence="6">
    <location>
        <begin position="1"/>
        <end position="73"/>
    </location>
</feature>
<gene>
    <name evidence="8" type="ORF">GPUH_LOCUS27085</name>
</gene>
<dbReference type="Proteomes" id="UP000271098">
    <property type="component" value="Unassembled WGS sequence"/>
</dbReference>
<dbReference type="AlphaFoldDB" id="A0A183F1J5"/>
<reference evidence="10" key="1">
    <citation type="submission" date="2016-06" db="UniProtKB">
        <authorList>
            <consortium name="WormBaseParasite"/>
        </authorList>
    </citation>
    <scope>IDENTIFICATION</scope>
</reference>
<sequence length="79" mass="9030">MLTSYPFALIRTRLQARTVSGNLTQPDTMRGQIRYIWKTDGISGYYRGLTPNLIKAVPAVAISYYFYEHVRAWLGAPMT</sequence>
<evidence type="ECO:0000256" key="2">
    <source>
        <dbReference type="ARBA" id="ARBA00006375"/>
    </source>
</evidence>
<evidence type="ECO:0000256" key="4">
    <source>
        <dbReference type="ARBA" id="ARBA00022737"/>
    </source>
</evidence>
<dbReference type="PANTHER" id="PTHR24089">
    <property type="entry name" value="SOLUTE CARRIER FAMILY 25"/>
    <property type="match status" value="1"/>
</dbReference>
<evidence type="ECO:0000313" key="9">
    <source>
        <dbReference type="Proteomes" id="UP000271098"/>
    </source>
</evidence>
<dbReference type="Pfam" id="PF00153">
    <property type="entry name" value="Mito_carr"/>
    <property type="match status" value="1"/>
</dbReference>
<keyword evidence="3 6" id="KW-0812">Transmembrane</keyword>
<organism evidence="10">
    <name type="scientific">Gongylonema pulchrum</name>
    <dbReference type="NCBI Taxonomy" id="637853"/>
    <lineage>
        <taxon>Eukaryota</taxon>
        <taxon>Metazoa</taxon>
        <taxon>Ecdysozoa</taxon>
        <taxon>Nematoda</taxon>
        <taxon>Chromadorea</taxon>
        <taxon>Rhabditida</taxon>
        <taxon>Spirurina</taxon>
        <taxon>Spiruromorpha</taxon>
        <taxon>Spiruroidea</taxon>
        <taxon>Gongylonematidae</taxon>
        <taxon>Gongylonema</taxon>
    </lineage>
</organism>